<dbReference type="InterPro" id="IPR003607">
    <property type="entry name" value="HD/PDEase_dom"/>
</dbReference>
<evidence type="ECO:0000256" key="1">
    <source>
        <dbReference type="SAM" id="Phobius"/>
    </source>
</evidence>
<feature type="transmembrane region" description="Helical" evidence="1">
    <location>
        <begin position="20"/>
        <end position="37"/>
    </location>
</feature>
<dbReference type="EMBL" id="PGUY01000014">
    <property type="protein sequence ID" value="PLT30967.1"/>
    <property type="molecule type" value="Genomic_DNA"/>
</dbReference>
<accession>A0A2N5M9D2</accession>
<protein>
    <recommendedName>
        <fullName evidence="2">HD domain-containing protein</fullName>
    </recommendedName>
</protein>
<keyword evidence="1" id="KW-1133">Transmembrane helix</keyword>
<dbReference type="NCBIfam" id="TIGR00277">
    <property type="entry name" value="HDIG"/>
    <property type="match status" value="1"/>
</dbReference>
<feature type="transmembrane region" description="Helical" evidence="1">
    <location>
        <begin position="322"/>
        <end position="341"/>
    </location>
</feature>
<feature type="domain" description="HD" evidence="2">
    <location>
        <begin position="512"/>
        <end position="654"/>
    </location>
</feature>
<reference evidence="3 4" key="1">
    <citation type="submission" date="2017-11" db="EMBL/GenBank/DDBJ databases">
        <title>Comparitive Functional Genomics of Dry Heat Resistant strains isolated from the Viking Spacecraft.</title>
        <authorList>
            <person name="Seuylemezian A."/>
            <person name="Cooper K."/>
            <person name="Vaishampayan P."/>
        </authorList>
    </citation>
    <scope>NUCLEOTIDE SEQUENCE [LARGE SCALE GENOMIC DNA]</scope>
    <source>
        <strain evidence="3 4">V1-29</strain>
    </source>
</reference>
<dbReference type="PROSITE" id="PS51831">
    <property type="entry name" value="HD"/>
    <property type="match status" value="1"/>
</dbReference>
<proteinExistence type="predicted"/>
<feature type="transmembrane region" description="Helical" evidence="1">
    <location>
        <begin position="394"/>
        <end position="416"/>
    </location>
</feature>
<dbReference type="Pfam" id="PF07697">
    <property type="entry name" value="7TMR-HDED"/>
    <property type="match status" value="1"/>
</dbReference>
<dbReference type="PANTHER" id="PTHR36442:SF1">
    <property type="entry name" value="CYCLIC-DI-AMP PHOSPHODIESTERASE PGPH"/>
    <property type="match status" value="1"/>
</dbReference>
<name>A0A2N5M9D2_9BACI</name>
<keyword evidence="1" id="KW-0812">Transmembrane</keyword>
<evidence type="ECO:0000259" key="2">
    <source>
        <dbReference type="PROSITE" id="PS51831"/>
    </source>
</evidence>
<dbReference type="InterPro" id="IPR006674">
    <property type="entry name" value="HD_domain"/>
</dbReference>
<dbReference type="Gene3D" id="1.10.3210.10">
    <property type="entry name" value="Hypothetical protein af1432"/>
    <property type="match status" value="1"/>
</dbReference>
<organism evidence="3 4">
    <name type="scientific">Peribacillus deserti</name>
    <dbReference type="NCBI Taxonomy" id="673318"/>
    <lineage>
        <taxon>Bacteria</taxon>
        <taxon>Bacillati</taxon>
        <taxon>Bacillota</taxon>
        <taxon>Bacilli</taxon>
        <taxon>Bacillales</taxon>
        <taxon>Bacillaceae</taxon>
        <taxon>Peribacillus</taxon>
    </lineage>
</organism>
<feature type="transmembrane region" description="Helical" evidence="1">
    <location>
        <begin position="456"/>
        <end position="479"/>
    </location>
</feature>
<gene>
    <name evidence="3" type="ORF">CUU66_05305</name>
</gene>
<dbReference type="PANTHER" id="PTHR36442">
    <property type="entry name" value="CYCLIC-DI-AMP PHOSPHODIESTERASE PGPH"/>
    <property type="match status" value="1"/>
</dbReference>
<dbReference type="AlphaFoldDB" id="A0A2N5M9D2"/>
<dbReference type="Proteomes" id="UP000234748">
    <property type="component" value="Unassembled WGS sequence"/>
</dbReference>
<feature type="transmembrane region" description="Helical" evidence="1">
    <location>
        <begin position="287"/>
        <end position="310"/>
    </location>
</feature>
<dbReference type="OrthoDB" id="9806952at2"/>
<comment type="caution">
    <text evidence="3">The sequence shown here is derived from an EMBL/GenBank/DDBJ whole genome shotgun (WGS) entry which is preliminary data.</text>
</comment>
<evidence type="ECO:0000313" key="4">
    <source>
        <dbReference type="Proteomes" id="UP000234748"/>
    </source>
</evidence>
<dbReference type="SMART" id="SM00471">
    <property type="entry name" value="HDc"/>
    <property type="match status" value="1"/>
</dbReference>
<evidence type="ECO:0000313" key="3">
    <source>
        <dbReference type="EMBL" id="PLT30967.1"/>
    </source>
</evidence>
<dbReference type="SUPFAM" id="SSF109604">
    <property type="entry name" value="HD-domain/PDEase-like"/>
    <property type="match status" value="1"/>
</dbReference>
<dbReference type="InterPro" id="IPR006675">
    <property type="entry name" value="HDIG_dom"/>
</dbReference>
<dbReference type="Pfam" id="PF07698">
    <property type="entry name" value="7TM-7TMR_HD"/>
    <property type="match status" value="1"/>
</dbReference>
<dbReference type="RefSeq" id="WP_101640629.1">
    <property type="nucleotide sequence ID" value="NZ_PGUY01000014.1"/>
</dbReference>
<keyword evidence="4" id="KW-1185">Reference proteome</keyword>
<dbReference type="Pfam" id="PF01966">
    <property type="entry name" value="HD"/>
    <property type="match status" value="1"/>
</dbReference>
<feature type="transmembrane region" description="Helical" evidence="1">
    <location>
        <begin position="423"/>
        <end position="444"/>
    </location>
</feature>
<dbReference type="InterPro" id="IPR011624">
    <property type="entry name" value="Metal-dep_PHydrolase_7TM_extra"/>
</dbReference>
<dbReference type="CDD" id="cd00077">
    <property type="entry name" value="HDc"/>
    <property type="match status" value="1"/>
</dbReference>
<dbReference type="InterPro" id="IPR011621">
    <property type="entry name" value="Metal-dep_PHydrolase_7TM_intra"/>
</dbReference>
<sequence length="721" mass="80976">MSRVYRAVTKLKDLLRMKVFQALLFILLGLITYLVMFDNVMPEKINVSLLTPADKTIRAPQTVVDKEKTEQYKQEAAKDVEDVFTQKKEYAENRVDLISSIFDSVQEVKAELEIKQQEKAEKDEGDLPSSKTQIGTPAHAALAKQKLTGNVTKDLSDDVFMALIKADEQNFVMARDLTLTAIHNVMSTKIPASEVEPAKNRAAEQLKISSLPKDIKDAAIELARFAIIQNEFYDSQKSEEKVQTAVEGVEPVKILQGEVIVEEGQLVDRDIYRQLKLAGLLEEQTSYLPFIGLGLFILLTMSGLFYYFQLNKENTDKKQSQILLFSFVYLLALLIMKTVSLFQEAEYIDMVYFFPAAFAAMLIKVLLNERLAIAITIVLASYGTIIFNDGTASNLHIAAGLYILLSGAAGIILLYTKNYRAKILQAGLFLSLLNFLLILALLFIMDVRSLKIEFVFYIISALVSGLASSILTIGVLPFFETGFGILTTMRLIELSNPNHPLLRRILTDAPGTYHHSIMVANLAESACESIGANGLLARVGCYYHDIGKTKRPQFFIENQMNIENPHDRLDPEKSKDIIIAHVSDGVESLTKHRLPEEIVSIAKEHHGTTLLKYFYHKAAQQREDVKESEFRYPGPKPQTKESAVISIADSVEAAVRSMGNPTAEKIDQLIKSIIVERLEDGQFNECDITMKELDIVKKSLSETLKGIFHTRIEYPEIKKTK</sequence>
<keyword evidence="1" id="KW-0472">Membrane</keyword>
<dbReference type="InterPro" id="IPR052722">
    <property type="entry name" value="PgpH_phosphodiesterase"/>
</dbReference>